<dbReference type="Proteomes" id="UP001055156">
    <property type="component" value="Unassembled WGS sequence"/>
</dbReference>
<evidence type="ECO:0000313" key="3">
    <source>
        <dbReference type="EMBL" id="GJE28885.1"/>
    </source>
</evidence>
<dbReference type="Gene3D" id="3.40.50.2300">
    <property type="match status" value="1"/>
</dbReference>
<reference evidence="3" key="2">
    <citation type="submission" date="2021-08" db="EMBL/GenBank/DDBJ databases">
        <authorList>
            <person name="Tani A."/>
            <person name="Ola A."/>
            <person name="Ogura Y."/>
            <person name="Katsura K."/>
            <person name="Hayashi T."/>
        </authorList>
    </citation>
    <scope>NUCLEOTIDE SEQUENCE</scope>
    <source>
        <strain evidence="3">NBRC 15689</strain>
    </source>
</reference>
<dbReference type="EMBL" id="BPQV01000012">
    <property type="protein sequence ID" value="GJE28885.1"/>
    <property type="molecule type" value="Genomic_DNA"/>
</dbReference>
<gene>
    <name evidence="3" type="ORF">LKMONMHP_3759</name>
</gene>
<sequence>MLEVRKPHRVLVAEDEYFIARDLVRALRALAIDVVGPVAEVPEALLLARTEAVDAAILDINLHGQEIYPVADILRRRGVRLIFATGYGTAAIPRAYRGVPRWEKPFDPDRQARMIFAAA</sequence>
<feature type="modified residue" description="4-aspartylphosphate" evidence="1">
    <location>
        <position position="59"/>
    </location>
</feature>
<dbReference type="PROSITE" id="PS50110">
    <property type="entry name" value="RESPONSE_REGULATORY"/>
    <property type="match status" value="1"/>
</dbReference>
<evidence type="ECO:0000313" key="4">
    <source>
        <dbReference type="Proteomes" id="UP001055156"/>
    </source>
</evidence>
<reference evidence="3" key="1">
    <citation type="journal article" date="2021" name="Front. Microbiol.">
        <title>Comprehensive Comparative Genomics and Phenotyping of Methylobacterium Species.</title>
        <authorList>
            <person name="Alessa O."/>
            <person name="Ogura Y."/>
            <person name="Fujitani Y."/>
            <person name="Takami H."/>
            <person name="Hayashi T."/>
            <person name="Sahin N."/>
            <person name="Tani A."/>
        </authorList>
    </citation>
    <scope>NUCLEOTIDE SEQUENCE</scope>
    <source>
        <strain evidence="3">NBRC 15689</strain>
    </source>
</reference>
<comment type="caution">
    <text evidence="3">The sequence shown here is derived from an EMBL/GenBank/DDBJ whole genome shotgun (WGS) entry which is preliminary data.</text>
</comment>
<proteinExistence type="predicted"/>
<evidence type="ECO:0000256" key="1">
    <source>
        <dbReference type="PROSITE-ProRule" id="PRU00169"/>
    </source>
</evidence>
<dbReference type="SUPFAM" id="SSF52172">
    <property type="entry name" value="CheY-like"/>
    <property type="match status" value="1"/>
</dbReference>
<protein>
    <recommendedName>
        <fullName evidence="2">Response regulatory domain-containing protein</fullName>
    </recommendedName>
</protein>
<keyword evidence="4" id="KW-1185">Reference proteome</keyword>
<feature type="domain" description="Response regulatory" evidence="2">
    <location>
        <begin position="9"/>
        <end position="119"/>
    </location>
</feature>
<dbReference type="InterPro" id="IPR001789">
    <property type="entry name" value="Sig_transdc_resp-reg_receiver"/>
</dbReference>
<evidence type="ECO:0000259" key="2">
    <source>
        <dbReference type="PROSITE" id="PS50110"/>
    </source>
</evidence>
<name>A0ABQ4TFH7_METOR</name>
<accession>A0ABQ4TFH7</accession>
<dbReference type="RefSeq" id="WP_238312901.1">
    <property type="nucleotide sequence ID" value="NZ_BPQV01000012.1"/>
</dbReference>
<dbReference type="InterPro" id="IPR011006">
    <property type="entry name" value="CheY-like_superfamily"/>
</dbReference>
<keyword evidence="1" id="KW-0597">Phosphoprotein</keyword>
<organism evidence="3 4">
    <name type="scientific">Methylobacterium organophilum</name>
    <dbReference type="NCBI Taxonomy" id="410"/>
    <lineage>
        <taxon>Bacteria</taxon>
        <taxon>Pseudomonadati</taxon>
        <taxon>Pseudomonadota</taxon>
        <taxon>Alphaproteobacteria</taxon>
        <taxon>Hyphomicrobiales</taxon>
        <taxon>Methylobacteriaceae</taxon>
        <taxon>Methylobacterium</taxon>
    </lineage>
</organism>